<dbReference type="Proteomes" id="UP000027135">
    <property type="component" value="Unassembled WGS sequence"/>
</dbReference>
<dbReference type="InParanoid" id="A0A067R2D0"/>
<reference evidence="1 2" key="1">
    <citation type="journal article" date="2014" name="Nat. Commun.">
        <title>Molecular traces of alternative social organization in a termite genome.</title>
        <authorList>
            <person name="Terrapon N."/>
            <person name="Li C."/>
            <person name="Robertson H.M."/>
            <person name="Ji L."/>
            <person name="Meng X."/>
            <person name="Booth W."/>
            <person name="Chen Z."/>
            <person name="Childers C.P."/>
            <person name="Glastad K.M."/>
            <person name="Gokhale K."/>
            <person name="Gowin J."/>
            <person name="Gronenberg W."/>
            <person name="Hermansen R.A."/>
            <person name="Hu H."/>
            <person name="Hunt B.G."/>
            <person name="Huylmans A.K."/>
            <person name="Khalil S.M."/>
            <person name="Mitchell R.D."/>
            <person name="Munoz-Torres M.C."/>
            <person name="Mustard J.A."/>
            <person name="Pan H."/>
            <person name="Reese J.T."/>
            <person name="Scharf M.E."/>
            <person name="Sun F."/>
            <person name="Vogel H."/>
            <person name="Xiao J."/>
            <person name="Yang W."/>
            <person name="Yang Z."/>
            <person name="Yang Z."/>
            <person name="Zhou J."/>
            <person name="Zhu J."/>
            <person name="Brent C.S."/>
            <person name="Elsik C.G."/>
            <person name="Goodisman M.A."/>
            <person name="Liberles D.A."/>
            <person name="Roe R.M."/>
            <person name="Vargo E.L."/>
            <person name="Vilcinskas A."/>
            <person name="Wang J."/>
            <person name="Bornberg-Bauer E."/>
            <person name="Korb J."/>
            <person name="Zhang G."/>
            <person name="Liebig J."/>
        </authorList>
    </citation>
    <scope>NUCLEOTIDE SEQUENCE [LARGE SCALE GENOMIC DNA]</scope>
    <source>
        <tissue evidence="1">Whole organism</tissue>
    </source>
</reference>
<protein>
    <submittedName>
        <fullName evidence="1">Uncharacterized protein</fullName>
    </submittedName>
</protein>
<name>A0A067R2D0_ZOONE</name>
<proteinExistence type="predicted"/>
<evidence type="ECO:0000313" key="1">
    <source>
        <dbReference type="EMBL" id="KDR16138.1"/>
    </source>
</evidence>
<keyword evidence="2" id="KW-1185">Reference proteome</keyword>
<dbReference type="AlphaFoldDB" id="A0A067R2D0"/>
<accession>A0A067R2D0</accession>
<gene>
    <name evidence="1" type="ORF">L798_10029</name>
</gene>
<sequence length="154" mass="17368">MGGVCMHQKAGSSNDLRPLVTVRQSQVPQAVHRLRVDSSDKISKIKIMKTRPFTRIIVYVQTEIAEITLLQTMASSGQRTEEMLQWQGNAKKSAVKVCCGDNVISLLMCTGSWLMASSWSHLTNLSFHHIGVPDCTLEMMVLEQPPLEYYPYHF</sequence>
<evidence type="ECO:0000313" key="2">
    <source>
        <dbReference type="Proteomes" id="UP000027135"/>
    </source>
</evidence>
<organism evidence="1 2">
    <name type="scientific">Zootermopsis nevadensis</name>
    <name type="common">Dampwood termite</name>
    <dbReference type="NCBI Taxonomy" id="136037"/>
    <lineage>
        <taxon>Eukaryota</taxon>
        <taxon>Metazoa</taxon>
        <taxon>Ecdysozoa</taxon>
        <taxon>Arthropoda</taxon>
        <taxon>Hexapoda</taxon>
        <taxon>Insecta</taxon>
        <taxon>Pterygota</taxon>
        <taxon>Neoptera</taxon>
        <taxon>Polyneoptera</taxon>
        <taxon>Dictyoptera</taxon>
        <taxon>Blattodea</taxon>
        <taxon>Blattoidea</taxon>
        <taxon>Termitoidae</taxon>
        <taxon>Termopsidae</taxon>
        <taxon>Zootermopsis</taxon>
    </lineage>
</organism>
<dbReference type="EMBL" id="KK852805">
    <property type="protein sequence ID" value="KDR16138.1"/>
    <property type="molecule type" value="Genomic_DNA"/>
</dbReference>